<evidence type="ECO:0000256" key="4">
    <source>
        <dbReference type="ARBA" id="ARBA00022989"/>
    </source>
</evidence>
<feature type="transmembrane region" description="Helical" evidence="6">
    <location>
        <begin position="108"/>
        <end position="128"/>
    </location>
</feature>
<evidence type="ECO:0000313" key="7">
    <source>
        <dbReference type="EMBL" id="WWQ61718.1"/>
    </source>
</evidence>
<evidence type="ECO:0000256" key="3">
    <source>
        <dbReference type="ARBA" id="ARBA00022692"/>
    </source>
</evidence>
<proteinExistence type="predicted"/>
<protein>
    <submittedName>
        <fullName evidence="7">DoxX family protein</fullName>
    </submittedName>
</protein>
<organism evidence="7 8">
    <name type="scientific">Sulfolobus tengchongensis</name>
    <dbReference type="NCBI Taxonomy" id="207809"/>
    <lineage>
        <taxon>Archaea</taxon>
        <taxon>Thermoproteota</taxon>
        <taxon>Thermoprotei</taxon>
        <taxon>Sulfolobales</taxon>
        <taxon>Sulfolobaceae</taxon>
        <taxon>Sulfolobus</taxon>
    </lineage>
</organism>
<keyword evidence="3 6" id="KW-0812">Transmembrane</keyword>
<reference evidence="7 8" key="1">
    <citation type="submission" date="2024-02" db="EMBL/GenBank/DDBJ databases">
        <title>STSV induces naive adaptation in Sulfolobus.</title>
        <authorList>
            <person name="Xiang X."/>
            <person name="Song M."/>
        </authorList>
    </citation>
    <scope>NUCLEOTIDE SEQUENCE [LARGE SCALE GENOMIC DNA]</scope>
    <source>
        <strain evidence="7 8">RT2</strain>
    </source>
</reference>
<dbReference type="Pfam" id="PF07681">
    <property type="entry name" value="DoxX"/>
    <property type="match status" value="1"/>
</dbReference>
<dbReference type="InterPro" id="IPR032808">
    <property type="entry name" value="DoxX"/>
</dbReference>
<keyword evidence="8" id="KW-1185">Reference proteome</keyword>
<comment type="subcellular location">
    <subcellularLocation>
        <location evidence="1">Cell membrane</location>
        <topology evidence="1">Multi-pass membrane protein</topology>
    </subcellularLocation>
</comment>
<feature type="transmembrane region" description="Helical" evidence="6">
    <location>
        <begin position="63"/>
        <end position="88"/>
    </location>
</feature>
<gene>
    <name evidence="7" type="ORF">V6M85_06520</name>
</gene>
<dbReference type="PANTHER" id="PTHR33452">
    <property type="entry name" value="OXIDOREDUCTASE CATD-RELATED"/>
    <property type="match status" value="1"/>
</dbReference>
<dbReference type="AlphaFoldDB" id="A0AAX4L3D9"/>
<dbReference type="RefSeq" id="WP_338604478.1">
    <property type="nucleotide sequence ID" value="NZ_CP146016.1"/>
</dbReference>
<dbReference type="GO" id="GO:0005886">
    <property type="term" value="C:plasma membrane"/>
    <property type="evidence" value="ECO:0007669"/>
    <property type="project" value="UniProtKB-SubCell"/>
</dbReference>
<name>A0AAX4L3D9_9CREN</name>
<keyword evidence="5 6" id="KW-0472">Membrane</keyword>
<evidence type="ECO:0000256" key="1">
    <source>
        <dbReference type="ARBA" id="ARBA00004651"/>
    </source>
</evidence>
<evidence type="ECO:0000313" key="8">
    <source>
        <dbReference type="Proteomes" id="UP001432202"/>
    </source>
</evidence>
<dbReference type="EMBL" id="CP146016">
    <property type="protein sequence ID" value="WWQ61718.1"/>
    <property type="molecule type" value="Genomic_DNA"/>
</dbReference>
<dbReference type="Proteomes" id="UP001432202">
    <property type="component" value="Chromosome"/>
</dbReference>
<sequence length="137" mass="14618">MDPTLASIGILIFRVLYGISLIPHGVAKTNKNANSQFKGFMKQLGVPPVFVDLSMIIEILGGLLVIIGAISLIVSIVLVLFFLGTIIVSKRMKKPFATGMNPGVDLDILFLAGAIILLLLGPGEFAILTGPQLYNLI</sequence>
<dbReference type="PANTHER" id="PTHR33452:SF1">
    <property type="entry name" value="INNER MEMBRANE PROTEIN YPHA-RELATED"/>
    <property type="match status" value="1"/>
</dbReference>
<dbReference type="GeneID" id="89336406"/>
<feature type="transmembrane region" description="Helical" evidence="6">
    <location>
        <begin position="6"/>
        <end position="27"/>
    </location>
</feature>
<keyword evidence="2" id="KW-1003">Cell membrane</keyword>
<evidence type="ECO:0000256" key="5">
    <source>
        <dbReference type="ARBA" id="ARBA00023136"/>
    </source>
</evidence>
<dbReference type="InterPro" id="IPR051907">
    <property type="entry name" value="DoxX-like_oxidoreductase"/>
</dbReference>
<evidence type="ECO:0000256" key="2">
    <source>
        <dbReference type="ARBA" id="ARBA00022475"/>
    </source>
</evidence>
<keyword evidence="4 6" id="KW-1133">Transmembrane helix</keyword>
<accession>A0AAX4L3D9</accession>
<evidence type="ECO:0000256" key="6">
    <source>
        <dbReference type="SAM" id="Phobius"/>
    </source>
</evidence>